<name>A0A177D8Q5_ALTAL</name>
<dbReference type="KEGG" id="aalt:CC77DRAFT_441238"/>
<dbReference type="RefSeq" id="XP_018381259.1">
    <property type="nucleotide sequence ID" value="XM_018531702.1"/>
</dbReference>
<keyword evidence="1" id="KW-0732">Signal</keyword>
<dbReference type="AlphaFoldDB" id="A0A177D8Q5"/>
<evidence type="ECO:0000256" key="1">
    <source>
        <dbReference type="SAM" id="SignalP"/>
    </source>
</evidence>
<proteinExistence type="predicted"/>
<feature type="signal peptide" evidence="1">
    <location>
        <begin position="1"/>
        <end position="16"/>
    </location>
</feature>
<organism evidence="2 3">
    <name type="scientific">Alternaria alternata</name>
    <name type="common">Alternaria rot fungus</name>
    <name type="synonym">Torula alternata</name>
    <dbReference type="NCBI Taxonomy" id="5599"/>
    <lineage>
        <taxon>Eukaryota</taxon>
        <taxon>Fungi</taxon>
        <taxon>Dikarya</taxon>
        <taxon>Ascomycota</taxon>
        <taxon>Pezizomycotina</taxon>
        <taxon>Dothideomycetes</taxon>
        <taxon>Pleosporomycetidae</taxon>
        <taxon>Pleosporales</taxon>
        <taxon>Pleosporineae</taxon>
        <taxon>Pleosporaceae</taxon>
        <taxon>Alternaria</taxon>
        <taxon>Alternaria sect. Alternaria</taxon>
        <taxon>Alternaria alternata complex</taxon>
    </lineage>
</organism>
<accession>A0A177D8Q5</accession>
<dbReference type="VEuPathDB" id="FungiDB:CC77DRAFT_441238"/>
<reference evidence="2 3" key="1">
    <citation type="submission" date="2016-05" db="EMBL/GenBank/DDBJ databases">
        <title>Comparative analysis of secretome profiles of manganese(II)-oxidizing ascomycete fungi.</title>
        <authorList>
            <consortium name="DOE Joint Genome Institute"/>
            <person name="Zeiner C.A."/>
            <person name="Purvine S.O."/>
            <person name="Zink E.M."/>
            <person name="Wu S."/>
            <person name="Pasa-Tolic L."/>
            <person name="Chaput D.L."/>
            <person name="Haridas S."/>
            <person name="Grigoriev I.V."/>
            <person name="Santelli C.M."/>
            <person name="Hansel C.M."/>
        </authorList>
    </citation>
    <scope>NUCLEOTIDE SEQUENCE [LARGE SCALE GENOMIC DNA]</scope>
    <source>
        <strain evidence="2 3">SRC1lrK2f</strain>
    </source>
</reference>
<protein>
    <recommendedName>
        <fullName evidence="4">Secreted protein</fullName>
    </recommendedName>
</protein>
<dbReference type="EMBL" id="KV441492">
    <property type="protein sequence ID" value="OAG15838.1"/>
    <property type="molecule type" value="Genomic_DNA"/>
</dbReference>
<feature type="chain" id="PRO_5008059131" description="Secreted protein" evidence="1">
    <location>
        <begin position="17"/>
        <end position="194"/>
    </location>
</feature>
<evidence type="ECO:0008006" key="4">
    <source>
        <dbReference type="Google" id="ProtNLM"/>
    </source>
</evidence>
<evidence type="ECO:0000313" key="2">
    <source>
        <dbReference type="EMBL" id="OAG15838.1"/>
    </source>
</evidence>
<keyword evidence="3" id="KW-1185">Reference proteome</keyword>
<dbReference type="GeneID" id="29117296"/>
<sequence>MSEMVMVVWWCCGVRALNGQVCCALAGSVQSSPLSQPSPQQARNRCCCHCQKYCHATVSLQAAIRRSNEKPIQVIARPPQNDRITINTRHILKTQVGHHIEVEERLQTSGDRSCCPSHCPARKAPPTSPHQNLARIQQRHLHSRTLLHLNRALTTVPYVPAAISPSSGRFLTDNHQTPWVMPAAGQTAPPTPLY</sequence>
<evidence type="ECO:0000313" key="3">
    <source>
        <dbReference type="Proteomes" id="UP000077248"/>
    </source>
</evidence>
<gene>
    <name evidence="2" type="ORF">CC77DRAFT_441238</name>
</gene>
<dbReference type="Proteomes" id="UP000077248">
    <property type="component" value="Unassembled WGS sequence"/>
</dbReference>